<dbReference type="PIRSF" id="PIRSF037505">
    <property type="entry name" value="Betaine_HMT"/>
    <property type="match status" value="1"/>
</dbReference>
<keyword evidence="4" id="KW-0862">Zinc</keyword>
<name>A0A6J6EV54_9ZZZZ</name>
<dbReference type="InterPro" id="IPR051486">
    <property type="entry name" value="Hcy_S-methyltransferase"/>
</dbReference>
<dbReference type="InterPro" id="IPR017226">
    <property type="entry name" value="BHMT-like"/>
</dbReference>
<evidence type="ECO:0000256" key="1">
    <source>
        <dbReference type="ARBA" id="ARBA00022603"/>
    </source>
</evidence>
<dbReference type="GO" id="GO:0008270">
    <property type="term" value="F:zinc ion binding"/>
    <property type="evidence" value="ECO:0007669"/>
    <property type="project" value="InterPro"/>
</dbReference>
<dbReference type="InterPro" id="IPR003726">
    <property type="entry name" value="HCY_dom"/>
</dbReference>
<organism evidence="6">
    <name type="scientific">freshwater metagenome</name>
    <dbReference type="NCBI Taxonomy" id="449393"/>
    <lineage>
        <taxon>unclassified sequences</taxon>
        <taxon>metagenomes</taxon>
        <taxon>ecological metagenomes</taxon>
    </lineage>
</organism>
<dbReference type="Gene3D" id="3.20.20.330">
    <property type="entry name" value="Homocysteine-binding-like domain"/>
    <property type="match status" value="1"/>
</dbReference>
<evidence type="ECO:0000256" key="3">
    <source>
        <dbReference type="ARBA" id="ARBA00022723"/>
    </source>
</evidence>
<accession>A0A6J6EV54</accession>
<dbReference type="GO" id="GO:0033528">
    <property type="term" value="P:S-methylmethionine cycle"/>
    <property type="evidence" value="ECO:0007669"/>
    <property type="project" value="TreeGrafter"/>
</dbReference>
<dbReference type="EMBL" id="CAEZTZ010000020">
    <property type="protein sequence ID" value="CAB4580422.1"/>
    <property type="molecule type" value="Genomic_DNA"/>
</dbReference>
<sequence>MTDTRVFTLDGGLSTALDAQGLSFDGPMWTGELLLSNPDAVTTAHRSFVDSGADIIITGSYQLSFEGGGRVGWSDDDVERALRNSTAAARLAANDDTLVAASIGPYGAHLNDGSEFRGNYGVSDVVIREYHDRRLDFLLETEPDLLALETMPDLTEVHILLDLLESRSPDMPFWVSFTVSEPGTISGGGTFVDACLLGENYANAMAVGINCSPLAVITPTLASVETDLPFVVYPNAGQTWDSDAMAWVGEPEFATQRHIDEWVNLGARIIGGCCGYGPVDIGGQRSSSG</sequence>
<evidence type="ECO:0000256" key="2">
    <source>
        <dbReference type="ARBA" id="ARBA00022679"/>
    </source>
</evidence>
<keyword evidence="1" id="KW-0489">Methyltransferase</keyword>
<gene>
    <name evidence="6" type="ORF">UFOPK1767_00275</name>
</gene>
<dbReference type="InterPro" id="IPR036589">
    <property type="entry name" value="HCY_dom_sf"/>
</dbReference>
<keyword evidence="2" id="KW-0808">Transferase</keyword>
<dbReference type="PROSITE" id="PS50970">
    <property type="entry name" value="HCY"/>
    <property type="match status" value="1"/>
</dbReference>
<proteinExistence type="predicted"/>
<evidence type="ECO:0000256" key="4">
    <source>
        <dbReference type="ARBA" id="ARBA00022833"/>
    </source>
</evidence>
<dbReference type="SUPFAM" id="SSF82282">
    <property type="entry name" value="Homocysteine S-methyltransferase"/>
    <property type="match status" value="1"/>
</dbReference>
<feature type="domain" description="Hcy-binding" evidence="5">
    <location>
        <begin position="1"/>
        <end position="288"/>
    </location>
</feature>
<dbReference type="GO" id="GO:0032259">
    <property type="term" value="P:methylation"/>
    <property type="evidence" value="ECO:0007669"/>
    <property type="project" value="UniProtKB-KW"/>
</dbReference>
<dbReference type="GO" id="GO:0009086">
    <property type="term" value="P:methionine biosynthetic process"/>
    <property type="evidence" value="ECO:0007669"/>
    <property type="project" value="InterPro"/>
</dbReference>
<reference evidence="6" key="1">
    <citation type="submission" date="2020-05" db="EMBL/GenBank/DDBJ databases">
        <authorList>
            <person name="Chiriac C."/>
            <person name="Salcher M."/>
            <person name="Ghai R."/>
            <person name="Kavagutti S V."/>
        </authorList>
    </citation>
    <scope>NUCLEOTIDE SEQUENCE</scope>
</reference>
<dbReference type="AlphaFoldDB" id="A0A6J6EV54"/>
<dbReference type="PANTHER" id="PTHR46015:SF1">
    <property type="entry name" value="HOMOCYSTEINE S-METHYLTRANSFERASE-LIKE ISOFORM 1"/>
    <property type="match status" value="1"/>
</dbReference>
<keyword evidence="3" id="KW-0479">Metal-binding</keyword>
<dbReference type="GO" id="GO:0008898">
    <property type="term" value="F:S-adenosylmethionine-homocysteine S-methyltransferase activity"/>
    <property type="evidence" value="ECO:0007669"/>
    <property type="project" value="TreeGrafter"/>
</dbReference>
<dbReference type="NCBIfam" id="NF007020">
    <property type="entry name" value="PRK09485.1"/>
    <property type="match status" value="1"/>
</dbReference>
<dbReference type="Pfam" id="PF02574">
    <property type="entry name" value="S-methyl_trans"/>
    <property type="match status" value="1"/>
</dbReference>
<evidence type="ECO:0000259" key="5">
    <source>
        <dbReference type="PROSITE" id="PS50970"/>
    </source>
</evidence>
<protein>
    <submittedName>
        <fullName evidence="6">Unannotated protein</fullName>
    </submittedName>
</protein>
<evidence type="ECO:0000313" key="6">
    <source>
        <dbReference type="EMBL" id="CAB4580422.1"/>
    </source>
</evidence>
<dbReference type="PANTHER" id="PTHR46015">
    <property type="entry name" value="ZGC:172121"/>
    <property type="match status" value="1"/>
</dbReference>